<reference evidence="3 4" key="1">
    <citation type="submission" date="2018-07" db="EMBL/GenBank/DDBJ databases">
        <title>Rhizobium leguminosarum strain:ATCC 14479 Genome sequencing and assembly.</title>
        <authorList>
            <person name="Chakraborty R."/>
        </authorList>
    </citation>
    <scope>NUCLEOTIDE SEQUENCE [LARGE SCALE GENOMIC DNA]</scope>
    <source>
        <strain evidence="3 4">ATCC 14479</strain>
    </source>
</reference>
<evidence type="ECO:0000313" key="4">
    <source>
        <dbReference type="Proteomes" id="UP000251166"/>
    </source>
</evidence>
<dbReference type="EMBL" id="CP030760">
    <property type="protein sequence ID" value="AXA38543.1"/>
    <property type="molecule type" value="Genomic_DNA"/>
</dbReference>
<sequence>MVETCWTLLQIAPTQEEDDIRRAYARRLRDFRPDEDPEGFQRLLGARDAALNWANTQPADLLVVTVGDRDDLGWDVELAAPTATAVAETTLRPELFAEEEDAIPVFSDTPAVEPKEFPGSAEFHGNAERIDDGDDSLAFERLNEIVARGKVRHRDADPAVQEAQPWIDLFNLAADLSLQRHEQFLSAVGRHLPSILPSMGLQGLETIEEFSQGRGFSAVIETIEQHCRFADRPTGLVQLCGQEAAMIYFSWLAHAQSARGVLQRRAAGRVAYADERTGLPAFPAEDRLFALETADLVKFHKEAVDRGRWPFRFDWKTLIIPTTRLAAAGLIWQGGLFLALLGVIAVGSFSLNSDTAQLMALAGIPVLLGARIVMAVFINRLSVGAALQRVMQADRRSLWSRKPRPDALRNKWREYARLIFIGEFFLSLAVLVLVPIMISAYWLLRDDLDRPVETVVSEIVASALVSVASDDRMPDSQLFDLIDLVISSEQANFSERGKGADLLVRNLGDRGWLAALRRREDQLLGKSWASGSERVLVGPVLVTPAAERERKLRDLADAYRSATPEGRMQIERSLAAWKLTLNLAKGPQAIAAVWAAIPPRTDGPNFNAFPEEMRRLLIGKFLANAFGNFDDSDVQLVSQFNWLLTVPADRLYKVGPLQPAGVVDQSAANNAPLKPVSEDDSAESGVARYFREQGDRPATKTPALPHLNAELARSSYFDVARTCLDSSSEADRSHMRRLIAQSLANSPDASISSSADLWQMLGRLLLAEPQCYRKVSITGRVSGPELSFGLLDNQFDRLDDDLDRLTEAEPNAMEELLQLVAPQEGIFSFTRARLLSRAHFLVGRWFLNRQDYRNAILEFDQALSAKECNEFYVQRRQALQAIGDDRRAETDLQLAFQGSGWCMIGGGDPEALRSALEPLMKK</sequence>
<proteinExistence type="predicted"/>
<feature type="transmembrane region" description="Helical" evidence="2">
    <location>
        <begin position="358"/>
        <end position="379"/>
    </location>
</feature>
<feature type="repeat" description="TPR" evidence="1">
    <location>
        <begin position="836"/>
        <end position="869"/>
    </location>
</feature>
<evidence type="ECO:0000256" key="1">
    <source>
        <dbReference type="PROSITE-ProRule" id="PRU00339"/>
    </source>
</evidence>
<protein>
    <submittedName>
        <fullName evidence="3">Putative integral membrane protein</fullName>
    </submittedName>
</protein>
<accession>A0A2Z4YE53</accession>
<dbReference type="InterPro" id="IPR019734">
    <property type="entry name" value="TPR_rpt"/>
</dbReference>
<feature type="transmembrane region" description="Helical" evidence="2">
    <location>
        <begin position="325"/>
        <end position="346"/>
    </location>
</feature>
<name>A0A2Z4YE53_RHILE</name>
<dbReference type="PROSITE" id="PS50005">
    <property type="entry name" value="TPR"/>
    <property type="match status" value="1"/>
</dbReference>
<dbReference type="AlphaFoldDB" id="A0A2Z4YE53"/>
<gene>
    <name evidence="3" type="ORF">DLJ82_0937</name>
</gene>
<keyword evidence="2" id="KW-0812">Transmembrane</keyword>
<dbReference type="Proteomes" id="UP000251166">
    <property type="component" value="Chromosome"/>
</dbReference>
<keyword evidence="2" id="KW-0472">Membrane</keyword>
<organism evidence="3 4">
    <name type="scientific">Rhizobium leguminosarum</name>
    <dbReference type="NCBI Taxonomy" id="384"/>
    <lineage>
        <taxon>Bacteria</taxon>
        <taxon>Pseudomonadati</taxon>
        <taxon>Pseudomonadota</taxon>
        <taxon>Alphaproteobacteria</taxon>
        <taxon>Hyphomicrobiales</taxon>
        <taxon>Rhizobiaceae</taxon>
        <taxon>Rhizobium/Agrobacterium group</taxon>
        <taxon>Rhizobium</taxon>
    </lineage>
</organism>
<keyword evidence="2" id="KW-1133">Transmembrane helix</keyword>
<evidence type="ECO:0000256" key="2">
    <source>
        <dbReference type="SAM" id="Phobius"/>
    </source>
</evidence>
<evidence type="ECO:0000313" key="3">
    <source>
        <dbReference type="EMBL" id="AXA38543.1"/>
    </source>
</evidence>
<feature type="transmembrane region" description="Helical" evidence="2">
    <location>
        <begin position="418"/>
        <end position="444"/>
    </location>
</feature>
<keyword evidence="1" id="KW-0802">TPR repeat</keyword>